<evidence type="ECO:0000259" key="10">
    <source>
        <dbReference type="PROSITE" id="PS50823"/>
    </source>
</evidence>
<dbReference type="GO" id="GO:0003735">
    <property type="term" value="F:structural constituent of ribosome"/>
    <property type="evidence" value="ECO:0007669"/>
    <property type="project" value="InterPro"/>
</dbReference>
<sequence>MGQKSNPNGLRIGINRSWESQWYAEYKKVPHLVVEDSRIRDLINKFYPKGTISSIEIKRMKKTNNENIEIDLYTSKVGLVKGSENKEQNSLIKKIENLIKKKITFNIFEVKSADKVASLVAQNIAAQLQKRAFFRAVQKIAAHKALKSGAKGIKIMISGRLGGSEIARQETVVLGLVPLNTFKANIDYGFAEAQTTYGILGVKTWIHNTKSDGITKYNNPKKTSFNHKETHDSKKKIFNNQNFKKNV</sequence>
<comment type="similarity">
    <text evidence="1 8 9">Belongs to the universal ribosomal protein uS3 family.</text>
</comment>
<dbReference type="AlphaFoldDB" id="A0A7D5LTJ6"/>
<dbReference type="Gene3D" id="3.30.300.20">
    <property type="match status" value="1"/>
</dbReference>
<dbReference type="GO" id="GO:0019843">
    <property type="term" value="F:rRNA binding"/>
    <property type="evidence" value="ECO:0007669"/>
    <property type="project" value="UniProtKB-UniRule"/>
</dbReference>
<name>A0A7D5LTJ6_9MOLU</name>
<gene>
    <name evidence="11" type="primary">rps3</name>
    <name evidence="8" type="synonym">rpsC</name>
</gene>
<dbReference type="PANTHER" id="PTHR11760:SF19">
    <property type="entry name" value="SMALL RIBOSOMAL SUBUNIT PROTEIN US3C"/>
    <property type="match status" value="1"/>
</dbReference>
<dbReference type="PROSITE" id="PS00548">
    <property type="entry name" value="RIBOSOMAL_S3"/>
    <property type="match status" value="1"/>
</dbReference>
<evidence type="ECO:0000256" key="4">
    <source>
        <dbReference type="ARBA" id="ARBA00022980"/>
    </source>
</evidence>
<evidence type="ECO:0000256" key="7">
    <source>
        <dbReference type="ARBA" id="ARBA00035257"/>
    </source>
</evidence>
<dbReference type="InterPro" id="IPR015946">
    <property type="entry name" value="KH_dom-like_a/b"/>
</dbReference>
<evidence type="ECO:0000256" key="8">
    <source>
        <dbReference type="HAMAP-Rule" id="MF_01309"/>
    </source>
</evidence>
<dbReference type="Pfam" id="PF00189">
    <property type="entry name" value="Ribosomal_S3_C"/>
    <property type="match status" value="1"/>
</dbReference>
<evidence type="ECO:0000256" key="3">
    <source>
        <dbReference type="ARBA" id="ARBA00022884"/>
    </source>
</evidence>
<proteinExistence type="inferred from homology"/>
<dbReference type="EMBL" id="MT304824">
    <property type="protein sequence ID" value="QLG96949.1"/>
    <property type="molecule type" value="Genomic_DNA"/>
</dbReference>
<comment type="function">
    <text evidence="6 8">Binds the lower part of the 30S subunit head. Binds mRNA in the 70S ribosome, positioning it for translation.</text>
</comment>
<dbReference type="CDD" id="cd02412">
    <property type="entry name" value="KH-II_30S_S3"/>
    <property type="match status" value="1"/>
</dbReference>
<evidence type="ECO:0000256" key="2">
    <source>
        <dbReference type="ARBA" id="ARBA00022730"/>
    </source>
</evidence>
<dbReference type="GO" id="GO:0003729">
    <property type="term" value="F:mRNA binding"/>
    <property type="evidence" value="ECO:0007669"/>
    <property type="project" value="UniProtKB-UniRule"/>
</dbReference>
<comment type="subunit">
    <text evidence="8">Part of the 30S ribosomal subunit. Forms a tight complex with proteins S10 and S14.</text>
</comment>
<evidence type="ECO:0000313" key="11">
    <source>
        <dbReference type="EMBL" id="QLG96949.1"/>
    </source>
</evidence>
<dbReference type="PANTHER" id="PTHR11760">
    <property type="entry name" value="30S/40S RIBOSOMAL PROTEIN S3"/>
    <property type="match status" value="1"/>
</dbReference>
<dbReference type="InterPro" id="IPR004044">
    <property type="entry name" value="KH_dom_type_2"/>
</dbReference>
<reference evidence="11" key="1">
    <citation type="submission" date="2020-04" db="EMBL/GenBank/DDBJ databases">
        <title>'Candidatus Phytoplasma dypsi', a novel taxon associated with a lethal wilt disease of palms in Australia.</title>
        <authorList>
            <person name="Jones L.M."/>
            <person name="Pease B."/>
            <person name="Perkins S.L."/>
            <person name="Constable F.E."/>
            <person name="Kinoti C."/>
            <person name="Warmington D."/>
            <person name="Allgood B."/>
            <person name="Powell S."/>
            <person name="Taylor P."/>
            <person name="Pearce C."/>
            <person name="Davis R.I."/>
        </authorList>
    </citation>
    <scope>NUCLEOTIDE SEQUENCE</scope>
</reference>
<evidence type="ECO:0000256" key="5">
    <source>
        <dbReference type="ARBA" id="ARBA00023274"/>
    </source>
</evidence>
<dbReference type="Gene3D" id="3.30.1140.32">
    <property type="entry name" value="Ribosomal protein S3, C-terminal domain"/>
    <property type="match status" value="1"/>
</dbReference>
<accession>A0A7D5LTJ6</accession>
<dbReference type="InterPro" id="IPR057258">
    <property type="entry name" value="Ribosomal_uS3"/>
</dbReference>
<protein>
    <recommendedName>
        <fullName evidence="7 8">Small ribosomal subunit protein uS3</fullName>
    </recommendedName>
</protein>
<dbReference type="InterPro" id="IPR001351">
    <property type="entry name" value="Ribosomal_uS3_C"/>
</dbReference>
<evidence type="ECO:0000256" key="9">
    <source>
        <dbReference type="RuleBase" id="RU003624"/>
    </source>
</evidence>
<dbReference type="GO" id="GO:0006412">
    <property type="term" value="P:translation"/>
    <property type="evidence" value="ECO:0007669"/>
    <property type="project" value="UniProtKB-UniRule"/>
</dbReference>
<keyword evidence="2 8" id="KW-0699">rRNA-binding</keyword>
<evidence type="ECO:0000256" key="1">
    <source>
        <dbReference type="ARBA" id="ARBA00010761"/>
    </source>
</evidence>
<keyword evidence="4 8" id="KW-0689">Ribosomal protein</keyword>
<organism evidence="11">
    <name type="scientific">'Cocos nucifera' wilt phytoplasma</name>
    <dbReference type="NCBI Taxonomy" id="1232629"/>
    <lineage>
        <taxon>Bacteria</taxon>
        <taxon>Bacillati</taxon>
        <taxon>Mycoplasmatota</taxon>
        <taxon>Mollicutes</taxon>
        <taxon>Acholeplasmatales</taxon>
        <taxon>Acholeplasmataceae</taxon>
        <taxon>Candidatus Phytoplasma</taxon>
        <taxon>16SrIV (Coconut lethal yellows group)</taxon>
    </lineage>
</organism>
<dbReference type="NCBIfam" id="TIGR01009">
    <property type="entry name" value="rpsC_bact"/>
    <property type="match status" value="1"/>
</dbReference>
<evidence type="ECO:0000256" key="6">
    <source>
        <dbReference type="ARBA" id="ARBA00024998"/>
    </source>
</evidence>
<dbReference type="InterPro" id="IPR005704">
    <property type="entry name" value="Ribosomal_uS3_bac-typ"/>
</dbReference>
<keyword evidence="3 8" id="KW-0694">RNA-binding</keyword>
<feature type="domain" description="KH type-2" evidence="10">
    <location>
        <begin position="39"/>
        <end position="111"/>
    </location>
</feature>
<keyword evidence="5 8" id="KW-0687">Ribonucleoprotein</keyword>
<dbReference type="SUPFAM" id="SSF54814">
    <property type="entry name" value="Prokaryotic type KH domain (KH-domain type II)"/>
    <property type="match status" value="1"/>
</dbReference>
<dbReference type="PROSITE" id="PS50823">
    <property type="entry name" value="KH_TYPE_2"/>
    <property type="match status" value="1"/>
</dbReference>
<dbReference type="InterPro" id="IPR018280">
    <property type="entry name" value="Ribosomal_uS3_CS"/>
</dbReference>
<dbReference type="InterPro" id="IPR009019">
    <property type="entry name" value="KH_sf_prok-type"/>
</dbReference>
<dbReference type="InterPro" id="IPR036419">
    <property type="entry name" value="Ribosomal_S3_C_sf"/>
</dbReference>
<dbReference type="HAMAP" id="MF_01309_B">
    <property type="entry name" value="Ribosomal_uS3_B"/>
    <property type="match status" value="1"/>
</dbReference>
<dbReference type="SUPFAM" id="SSF54821">
    <property type="entry name" value="Ribosomal protein S3 C-terminal domain"/>
    <property type="match status" value="1"/>
</dbReference>
<dbReference type="GO" id="GO:0022627">
    <property type="term" value="C:cytosolic small ribosomal subunit"/>
    <property type="evidence" value="ECO:0007669"/>
    <property type="project" value="TreeGrafter"/>
</dbReference>